<dbReference type="GeneID" id="14309353"/>
<name>L0HG19_METFS</name>
<evidence type="ECO:0000313" key="3">
    <source>
        <dbReference type="EMBL" id="AGB02975.1"/>
    </source>
</evidence>
<dbReference type="HOGENOM" id="CLU_105716_2_0_2"/>
<accession>L0HG19</accession>
<evidence type="ECO:0000259" key="2">
    <source>
        <dbReference type="Pfam" id="PF10107"/>
    </source>
</evidence>
<dbReference type="GO" id="GO:0004519">
    <property type="term" value="F:endonuclease activity"/>
    <property type="evidence" value="ECO:0007669"/>
    <property type="project" value="UniProtKB-KW"/>
</dbReference>
<dbReference type="OrthoDB" id="29270at2157"/>
<reference evidence="3 4" key="2">
    <citation type="journal article" date="2014" name="Genome Announc.">
        <title>Complete Genome Sequence of Methanoregula formicica SMSPT, a Mesophilic Hydrogenotrophic Methanogen Isolated from a Methanogenic Upflow Anaerobic Sludge Blanket Reactor.</title>
        <authorList>
            <person name="Yamamoto K."/>
            <person name="Tamaki H."/>
            <person name="Cadillo-Quiroz H."/>
            <person name="Imachi H."/>
            <person name="Kyrpides N."/>
            <person name="Woyke T."/>
            <person name="Goodwin L."/>
            <person name="Zinder S.H."/>
            <person name="Kamagata Y."/>
            <person name="Liu W.T."/>
        </authorList>
    </citation>
    <scope>NUCLEOTIDE SEQUENCE [LARGE SCALE GENOMIC DNA]</scope>
    <source>
        <strain evidence="4">DSM 22288 / NBRC 105244 / SMSP</strain>
    </source>
</reference>
<dbReference type="KEGG" id="mfo:Metfor_1960"/>
<dbReference type="Proteomes" id="UP000010824">
    <property type="component" value="Chromosome"/>
</dbReference>
<sequence length="155" mass="17151" precursor="true">MPVSEILIAVAAFFSGIVVAYLFFRARVVIFKERARNDLDRWKQECTEAIRKDSVNRSRSTLKGKIAEQMAPFLPGFPYSAADARFIGSPVDFIVFDGYSTAKDGDFGEVSIVLVEVKQGKGKLTRGESLVRRAVEGGRVSWKTVTIQNEDAGPD</sequence>
<dbReference type="InterPro" id="IPR019287">
    <property type="entry name" value="Hday_junct_resolvase-rel_dom"/>
</dbReference>
<keyword evidence="1" id="KW-0472">Membrane</keyword>
<organism evidence="3 4">
    <name type="scientific">Methanoregula formicica (strain DSM 22288 / NBRC 105244 / SMSP)</name>
    <dbReference type="NCBI Taxonomy" id="593750"/>
    <lineage>
        <taxon>Archaea</taxon>
        <taxon>Methanobacteriati</taxon>
        <taxon>Methanobacteriota</taxon>
        <taxon>Stenosarchaea group</taxon>
        <taxon>Methanomicrobia</taxon>
        <taxon>Methanomicrobiales</taxon>
        <taxon>Methanoregulaceae</taxon>
        <taxon>Methanoregula</taxon>
    </lineage>
</organism>
<feature type="transmembrane region" description="Helical" evidence="1">
    <location>
        <begin position="6"/>
        <end position="24"/>
    </location>
</feature>
<keyword evidence="1" id="KW-0812">Transmembrane</keyword>
<keyword evidence="3" id="KW-0378">Hydrolase</keyword>
<dbReference type="InParanoid" id="L0HG19"/>
<feature type="domain" description="Holliday junction resolvase-related" evidence="2">
    <location>
        <begin position="31"/>
        <end position="145"/>
    </location>
</feature>
<keyword evidence="3" id="KW-0255">Endonuclease</keyword>
<gene>
    <name evidence="3" type="ordered locus">Metfor_1960</name>
</gene>
<keyword evidence="3" id="KW-0540">Nuclease</keyword>
<dbReference type="EMBL" id="CP003167">
    <property type="protein sequence ID" value="AGB02975.1"/>
    <property type="molecule type" value="Genomic_DNA"/>
</dbReference>
<dbReference type="Pfam" id="PF10107">
    <property type="entry name" value="Endonuc_Holl"/>
    <property type="match status" value="1"/>
</dbReference>
<evidence type="ECO:0000256" key="1">
    <source>
        <dbReference type="SAM" id="Phobius"/>
    </source>
</evidence>
<keyword evidence="4" id="KW-1185">Reference proteome</keyword>
<reference evidence="4" key="1">
    <citation type="submission" date="2011-12" db="EMBL/GenBank/DDBJ databases">
        <title>Complete sequence of Methanoregula formicicum SMSP.</title>
        <authorList>
            <person name="Lucas S."/>
            <person name="Han J."/>
            <person name="Lapidus A."/>
            <person name="Cheng J.-F."/>
            <person name="Goodwin L."/>
            <person name="Pitluck S."/>
            <person name="Peters L."/>
            <person name="Ovchinnikova G."/>
            <person name="Teshima H."/>
            <person name="Detter J.C."/>
            <person name="Han C."/>
            <person name="Tapia R."/>
            <person name="Land M."/>
            <person name="Hauser L."/>
            <person name="Kyrpides N."/>
            <person name="Ivanova N."/>
            <person name="Pagani I."/>
            <person name="Imachi H."/>
            <person name="Tamaki H."/>
            <person name="Sekiguchi Y."/>
            <person name="Kamagata Y."/>
            <person name="Cadillo-Quiroz H."/>
            <person name="Zinder S."/>
            <person name="Liu W.-T."/>
            <person name="Woyke T."/>
        </authorList>
    </citation>
    <scope>NUCLEOTIDE SEQUENCE [LARGE SCALE GENOMIC DNA]</scope>
    <source>
        <strain evidence="4">DSM 22288 / NBRC 105244 / SMSP</strain>
    </source>
</reference>
<dbReference type="RefSeq" id="WP_015285938.1">
    <property type="nucleotide sequence ID" value="NC_019943.1"/>
</dbReference>
<proteinExistence type="predicted"/>
<dbReference type="eggNOG" id="arCOG05252">
    <property type="taxonomic scope" value="Archaea"/>
</dbReference>
<evidence type="ECO:0000313" key="4">
    <source>
        <dbReference type="Proteomes" id="UP000010824"/>
    </source>
</evidence>
<keyword evidence="1" id="KW-1133">Transmembrane helix</keyword>
<dbReference type="AlphaFoldDB" id="L0HG19"/>
<protein>
    <submittedName>
        <fullName evidence="3">Endonuclease related to archaeal Holliday junction resolvase</fullName>
    </submittedName>
</protein>